<keyword evidence="1" id="KW-1133">Transmembrane helix</keyword>
<dbReference type="KEGG" id="daur:Daura_03060"/>
<evidence type="ECO:0000313" key="2">
    <source>
        <dbReference type="EMBL" id="UWZ55259.1"/>
    </source>
</evidence>
<proteinExistence type="predicted"/>
<gene>
    <name evidence="2" type="ORF">Daura_03060</name>
</gene>
<evidence type="ECO:0000313" key="3">
    <source>
        <dbReference type="Proteomes" id="UP001058003"/>
    </source>
</evidence>
<keyword evidence="1" id="KW-0472">Membrane</keyword>
<accession>A0A9Q9IFG8</accession>
<dbReference type="RefSeq" id="WP_052387802.1">
    <property type="nucleotide sequence ID" value="NZ_CP073767.1"/>
</dbReference>
<organism evidence="2 3">
    <name type="scientific">Dactylosporangium aurantiacum</name>
    <dbReference type="NCBI Taxonomy" id="35754"/>
    <lineage>
        <taxon>Bacteria</taxon>
        <taxon>Bacillati</taxon>
        <taxon>Actinomycetota</taxon>
        <taxon>Actinomycetes</taxon>
        <taxon>Micromonosporales</taxon>
        <taxon>Micromonosporaceae</taxon>
        <taxon>Dactylosporangium</taxon>
    </lineage>
</organism>
<dbReference type="OrthoDB" id="3215846at2"/>
<feature type="transmembrane region" description="Helical" evidence="1">
    <location>
        <begin position="6"/>
        <end position="27"/>
    </location>
</feature>
<dbReference type="InterPro" id="IPR021373">
    <property type="entry name" value="DUF2993"/>
</dbReference>
<dbReference type="EMBL" id="CP073767">
    <property type="protein sequence ID" value="UWZ55259.1"/>
    <property type="molecule type" value="Genomic_DNA"/>
</dbReference>
<protein>
    <submittedName>
        <fullName evidence="2">DUF2993 domain-containing protein</fullName>
    </submittedName>
</protein>
<dbReference type="Pfam" id="PF11209">
    <property type="entry name" value="LmeA"/>
    <property type="match status" value="1"/>
</dbReference>
<reference evidence="2" key="1">
    <citation type="submission" date="2021-04" db="EMBL/GenBank/DDBJ databases">
        <title>Dactylosporangium aurantiacum NRRL B-8018 full assembly.</title>
        <authorList>
            <person name="Hartkoorn R.C."/>
            <person name="Beaudoing E."/>
            <person name="Hot D."/>
        </authorList>
    </citation>
    <scope>NUCLEOTIDE SEQUENCE</scope>
    <source>
        <strain evidence="2">NRRL B-8018</strain>
    </source>
</reference>
<sequence length="256" mass="27261">MAASRGAKIGIVLVVLAVVLVGVLFVADRIAASTARDRIADETRKQLAANSVTYAAGPAVKIAGFPFLTQVLAGEYEKITIGLTRPQIENVQLEALTVDAKSVKADARDLMNGTGEVVAGEVTGRATMTWDNVRKLLEFTNLPQGVDPSAVDVKVVNNKIELRIPVQYQGFKVTIIANGNMVVEAGKVRLKLESVTTDQGNLPKFVNDLIQANKSRLQVSVKLPGLPYNLVINSAETTDSGLLVIASAKNVLLTGQ</sequence>
<name>A0A9Q9IFG8_9ACTN</name>
<dbReference type="Proteomes" id="UP001058003">
    <property type="component" value="Chromosome"/>
</dbReference>
<evidence type="ECO:0000256" key="1">
    <source>
        <dbReference type="SAM" id="Phobius"/>
    </source>
</evidence>
<dbReference type="AlphaFoldDB" id="A0A9Q9IFG8"/>
<keyword evidence="3" id="KW-1185">Reference proteome</keyword>
<keyword evidence="1" id="KW-0812">Transmembrane</keyword>